<dbReference type="GO" id="GO:0022857">
    <property type="term" value="F:transmembrane transporter activity"/>
    <property type="evidence" value="ECO:0007669"/>
    <property type="project" value="InterPro"/>
</dbReference>
<dbReference type="CDD" id="cd17330">
    <property type="entry name" value="MFS_SLC46_TetA_like"/>
    <property type="match status" value="1"/>
</dbReference>
<evidence type="ECO:0000256" key="6">
    <source>
        <dbReference type="ARBA" id="ARBA00022840"/>
    </source>
</evidence>
<feature type="domain" description="Protein kinase" evidence="14">
    <location>
        <begin position="701"/>
        <end position="962"/>
    </location>
</feature>
<keyword evidence="3" id="KW-0808">Transferase</keyword>
<dbReference type="PROSITE" id="PS50850">
    <property type="entry name" value="MFS"/>
    <property type="match status" value="1"/>
</dbReference>
<protein>
    <submittedName>
        <fullName evidence="16">Uncharacterized protein</fullName>
    </submittedName>
</protein>
<evidence type="ECO:0000256" key="7">
    <source>
        <dbReference type="PIRSR" id="PIRSR630616-1"/>
    </source>
</evidence>
<evidence type="ECO:0000313" key="17">
    <source>
        <dbReference type="Proteomes" id="UP000186817"/>
    </source>
</evidence>
<dbReference type="EMBL" id="LSRX01001121">
    <property type="protein sequence ID" value="OLP83354.1"/>
    <property type="molecule type" value="Genomic_DNA"/>
</dbReference>
<feature type="binding site" evidence="8">
    <location>
        <position position="855"/>
    </location>
    <ligand>
        <name>ATP</name>
        <dbReference type="ChEBI" id="CHEBI:30616"/>
    </ligand>
</feature>
<keyword evidence="17" id="KW-1185">Reference proteome</keyword>
<comment type="caution">
    <text evidence="16">The sequence shown here is derived from an EMBL/GenBank/DDBJ whole genome shotgun (WGS) entry which is preliminary data.</text>
</comment>
<evidence type="ECO:0000256" key="11">
    <source>
        <dbReference type="PROSITE-ProRule" id="PRU10141"/>
    </source>
</evidence>
<dbReference type="Proteomes" id="UP000186817">
    <property type="component" value="Unassembled WGS sequence"/>
</dbReference>
<evidence type="ECO:0000256" key="3">
    <source>
        <dbReference type="ARBA" id="ARBA00022679"/>
    </source>
</evidence>
<feature type="compositionally biased region" description="Low complexity" evidence="12">
    <location>
        <begin position="1483"/>
        <end position="1500"/>
    </location>
</feature>
<dbReference type="PANTHER" id="PTHR24350">
    <property type="entry name" value="SERINE/THREONINE-PROTEIN KINASE IAL-RELATED"/>
    <property type="match status" value="1"/>
</dbReference>
<organism evidence="16 17">
    <name type="scientific">Symbiodinium microadriaticum</name>
    <name type="common">Dinoflagellate</name>
    <name type="synonym">Zooxanthella microadriatica</name>
    <dbReference type="NCBI Taxonomy" id="2951"/>
    <lineage>
        <taxon>Eukaryota</taxon>
        <taxon>Sar</taxon>
        <taxon>Alveolata</taxon>
        <taxon>Dinophyceae</taxon>
        <taxon>Suessiales</taxon>
        <taxon>Symbiodiniaceae</taxon>
        <taxon>Symbiodinium</taxon>
    </lineage>
</organism>
<feature type="cross-link" description="Glycyl lysine isopeptide (Lys-Gly) (interchain with G-Cter in SUMO2)" evidence="9">
    <location>
        <position position="831"/>
    </location>
</feature>
<name>A0A1Q9CKA9_SYMMI</name>
<dbReference type="InterPro" id="IPR017441">
    <property type="entry name" value="Protein_kinase_ATP_BS"/>
</dbReference>
<accession>A0A1Q9CKA9</accession>
<keyword evidence="2" id="KW-0723">Serine/threonine-protein kinase</keyword>
<evidence type="ECO:0000256" key="1">
    <source>
        <dbReference type="ARBA" id="ARBA00004141"/>
    </source>
</evidence>
<dbReference type="InterPro" id="IPR004088">
    <property type="entry name" value="KH_dom_type_1"/>
</dbReference>
<evidence type="ECO:0000256" key="2">
    <source>
        <dbReference type="ARBA" id="ARBA00022527"/>
    </source>
</evidence>
<keyword evidence="5" id="KW-0418">Kinase</keyword>
<evidence type="ECO:0000313" key="16">
    <source>
        <dbReference type="EMBL" id="OLP83354.1"/>
    </source>
</evidence>
<dbReference type="SUPFAM" id="SSF56112">
    <property type="entry name" value="Protein kinase-like (PK-like)"/>
    <property type="match status" value="1"/>
</dbReference>
<dbReference type="GO" id="GO:0003723">
    <property type="term" value="F:RNA binding"/>
    <property type="evidence" value="ECO:0007669"/>
    <property type="project" value="UniProtKB-UniRule"/>
</dbReference>
<feature type="binding site" evidence="8">
    <location>
        <begin position="833"/>
        <end position="834"/>
    </location>
    <ligand>
        <name>ATP</name>
        <dbReference type="ChEBI" id="CHEBI:30616"/>
    </ligand>
</feature>
<reference evidence="16 17" key="1">
    <citation type="submission" date="2016-02" db="EMBL/GenBank/DDBJ databases">
        <title>Genome analysis of coral dinoflagellate symbionts highlights evolutionary adaptations to a symbiotic lifestyle.</title>
        <authorList>
            <person name="Aranda M."/>
            <person name="Li Y."/>
            <person name="Liew Y.J."/>
            <person name="Baumgarten S."/>
            <person name="Simakov O."/>
            <person name="Wilson M."/>
            <person name="Piel J."/>
            <person name="Ashoor H."/>
            <person name="Bougouffa S."/>
            <person name="Bajic V.B."/>
            <person name="Ryu T."/>
            <person name="Ravasi T."/>
            <person name="Bayer T."/>
            <person name="Micklem G."/>
            <person name="Kim H."/>
            <person name="Bhak J."/>
            <person name="Lajeunesse T.C."/>
            <person name="Voolstra C.R."/>
        </authorList>
    </citation>
    <scope>NUCLEOTIDE SEQUENCE [LARGE SCALE GENOMIC DNA]</scope>
    <source>
        <strain evidence="16 17">CCMP2467</strain>
    </source>
</reference>
<feature type="transmembrane region" description="Helical" evidence="13">
    <location>
        <begin position="183"/>
        <end position="201"/>
    </location>
</feature>
<feature type="transmembrane region" description="Helical" evidence="13">
    <location>
        <begin position="236"/>
        <end position="255"/>
    </location>
</feature>
<keyword evidence="4 8" id="KW-0547">Nucleotide-binding</keyword>
<dbReference type="GO" id="GO:0005524">
    <property type="term" value="F:ATP binding"/>
    <property type="evidence" value="ECO:0007669"/>
    <property type="project" value="UniProtKB-UniRule"/>
</dbReference>
<sequence length="1768" mass="188471">MISYFGVGAFFVLQALSVYLENLPFFILMRFCSGSFAGASTVVKAYIADEADPKDLPKWMAHREAAATCAFIVGPLLGGYILELAPRGGLEAVLLLIGTSSFLAALLVFRLRPRPSSPIRPHQSSSQRQGVADTASAEGSAPWVSIFTIIGVTCTYNFGQSFFDGFFPVLFSQRFSSDGRHLGLVQTSLAALVFVVTYFAYTPLVRRFRLVHVAVAGLFMIGLGVALLGVQLMPHVVAAGVLLYAVGVPLYAPSVPTMMARCAPRQKRGLVMGAESAVNSLARIASPVLLGHLYEASPEHAFLLVGMVVMVGALAMASKFGRSFLNADAAVALSGSSGEKLLRIRLLCEVRASGRGCITGNTILRNGAGGLLVESSRRAVTTIVRNRVWANSGCDLRQSPTSTGLLAGKAAAVTLANTVGHQDSPSASHGTELTAIWPQRVVTNSRDLRAAVREAPSDGFTFLQLQGKVVLEEPLLLDKPVILAGESLTGDSGSIESRGELHGPPGGSAVIVETAESCALWRLNLILSPTTPASCVQVETGCPVLVDCDLQVHGVQLDGSVPTHCIRAAGAESKLLLIGCSLAGATGNGLLLVDGASASMVRCQVKSNRQGGVFLADGASLLAESSDISRNGHFGVVAGSRLLVSIIIEQLLRQMEVEDIVNIHADSDDYVTEVVDVTGGSDEEDLVEVKAGEPPRYFHGYRRGRELGRGASGQVFVCHKKGTEGGFAAGFAVKAVDLRRLHLQPNAEREEKKLSREVEILKRLPPLVDTFEEGEWFLLVLELVGGGDLYTVLTNREPPRLHEREAAFVLAQLAGGLAFLHGQGVIHRDMKLENVLVHGERRERPLILYTVKITDFGLSKAIGAGFSEARSTVGTRPYTAPEVLREDSHDFSSDLWCLGVLLFVLLAGHFPFSKIPFKQEELQMIVGKLKISDTSKSVVLGLLQLEPRQRTDLATLSRHEWLCYEVESPDEAEKSDKPKRTRSVSASPSMRPIAPQPSLTGQVGQVASVPAKKPTESPAETVPNESSVGHTAKAEPGAVVPEPPPPTEQGPVSPVIVPPRVDVPQNLQIVPKRSISMITTGEVSPPSSDPAVMQLHLVVPDRLAGTIMGKSGPQLKQISSTLGCQVRMISRKTVGQHRIIGHHRIVIFGTYNQCVIVQELVHGRLMDALRAEGKEPTTETAVVLFVRAEAAGMVIGKQGWVLKQIRKQSNAKIQLLREEVRGQRPCIIEGELQSIIRAEKHVFDLVAAVQVVPPNAPAPTMETGQSPRWTTSGPYLPRTRISAEPLTGKVVFWKGQVGWIEPEHAVNHPKAYAHKGSGSLLVGRTDLTGNDAGSLWQTGGDASSSLAFLDQCSVSGSTVPAGNMASPAVVLGAIAKLVLWDCFAPTMRNGTLAAALRAEAGSRATVAGDGPTLGWSGWMPRSRTTATVDSGPAVGAGSVAWLDVSGAPVLQAKPSTAAKSRPSSASTTPSRSAGSKEQRRPRSSSAQSQSSDLAADGLLDAKPKKKKKDRSKGTSGEKEKKEHKDAEAKTESAAGGESGRSEEPTPPWSAEEADTSTVVDEVSEAPDRSGQAAEEGGHDAWLRTRMERSAGFGTEEGDRWTLFEILEMLATKDNHKEEVLDSVGLSGQIKPQDTVYLRGHTGRWMAVKDGTQVLCNAADRAQAAAFVVEFKGPALKNDCRVGFKLDSTDGRLLWLGVLPSGDVGLMQKGEGGSDSSMRFVAKTSSPAAVLSGTSVHFKSMATGKMMEVDGADVRARSNTEGCPLDLDF</sequence>
<keyword evidence="13" id="KW-1133">Transmembrane helix</keyword>
<dbReference type="CDD" id="cd00105">
    <property type="entry name" value="KH-I"/>
    <property type="match status" value="2"/>
</dbReference>
<dbReference type="SUPFAM" id="SSF54791">
    <property type="entry name" value="Eukaryotic type KH-domain (KH-domain type I)"/>
    <property type="match status" value="2"/>
</dbReference>
<dbReference type="InterPro" id="IPR000719">
    <property type="entry name" value="Prot_kinase_dom"/>
</dbReference>
<feature type="compositionally biased region" description="Basic and acidic residues" evidence="12">
    <location>
        <begin position="1511"/>
        <end position="1530"/>
    </location>
</feature>
<dbReference type="Pfam" id="PF00013">
    <property type="entry name" value="KH_1"/>
    <property type="match status" value="2"/>
</dbReference>
<dbReference type="InterPro" id="IPR008271">
    <property type="entry name" value="Ser/Thr_kinase_AS"/>
</dbReference>
<keyword evidence="13" id="KW-0472">Membrane</keyword>
<dbReference type="Pfam" id="PF00069">
    <property type="entry name" value="Pkinase"/>
    <property type="match status" value="1"/>
</dbReference>
<evidence type="ECO:0000256" key="9">
    <source>
        <dbReference type="PIRSR" id="PIRSR630616-3"/>
    </source>
</evidence>
<evidence type="ECO:0000256" key="10">
    <source>
        <dbReference type="PROSITE-ProRule" id="PRU00117"/>
    </source>
</evidence>
<proteinExistence type="predicted"/>
<evidence type="ECO:0000256" key="4">
    <source>
        <dbReference type="ARBA" id="ARBA00022741"/>
    </source>
</evidence>
<dbReference type="InterPro" id="IPR011009">
    <property type="entry name" value="Kinase-like_dom_sf"/>
</dbReference>
<dbReference type="InterPro" id="IPR036259">
    <property type="entry name" value="MFS_trans_sf"/>
</dbReference>
<feature type="compositionally biased region" description="Low complexity" evidence="12">
    <location>
        <begin position="1452"/>
        <end position="1473"/>
    </location>
</feature>
<dbReference type="SMART" id="SM00220">
    <property type="entry name" value="S_TKc"/>
    <property type="match status" value="1"/>
</dbReference>
<feature type="region of interest" description="Disordered" evidence="12">
    <location>
        <begin position="967"/>
        <end position="1051"/>
    </location>
</feature>
<dbReference type="Pfam" id="PF07690">
    <property type="entry name" value="MFS_1"/>
    <property type="match status" value="1"/>
</dbReference>
<feature type="binding site" evidence="8 11">
    <location>
        <position position="734"/>
    </location>
    <ligand>
        <name>ATP</name>
        <dbReference type="ChEBI" id="CHEBI:30616"/>
    </ligand>
</feature>
<evidence type="ECO:0000256" key="5">
    <source>
        <dbReference type="ARBA" id="ARBA00022777"/>
    </source>
</evidence>
<feature type="transmembrane region" description="Helical" evidence="13">
    <location>
        <begin position="300"/>
        <end position="317"/>
    </location>
</feature>
<dbReference type="PROSITE" id="PS50011">
    <property type="entry name" value="PROTEIN_KINASE_DOM"/>
    <property type="match status" value="1"/>
</dbReference>
<dbReference type="InterPro" id="IPR011701">
    <property type="entry name" value="MFS"/>
</dbReference>
<dbReference type="Gene3D" id="1.20.1250.20">
    <property type="entry name" value="MFS general substrate transporter like domains"/>
    <property type="match status" value="1"/>
</dbReference>
<feature type="transmembrane region" description="Helical" evidence="13">
    <location>
        <begin position="208"/>
        <end position="230"/>
    </location>
</feature>
<dbReference type="PROSITE" id="PS00107">
    <property type="entry name" value="PROTEIN_KINASE_ATP"/>
    <property type="match status" value="1"/>
</dbReference>
<comment type="subcellular location">
    <subcellularLocation>
        <location evidence="1">Membrane</location>
        <topology evidence="1">Multi-pass membrane protein</topology>
    </subcellularLocation>
</comment>
<evidence type="ECO:0000256" key="8">
    <source>
        <dbReference type="PIRSR" id="PIRSR630616-2"/>
    </source>
</evidence>
<evidence type="ECO:0000259" key="15">
    <source>
        <dbReference type="PROSITE" id="PS50850"/>
    </source>
</evidence>
<dbReference type="PROSITE" id="PS50084">
    <property type="entry name" value="KH_TYPE_1"/>
    <property type="match status" value="2"/>
</dbReference>
<evidence type="ECO:0000256" key="12">
    <source>
        <dbReference type="SAM" id="MobiDB-lite"/>
    </source>
</evidence>
<dbReference type="GO" id="GO:0016020">
    <property type="term" value="C:membrane"/>
    <property type="evidence" value="ECO:0007669"/>
    <property type="project" value="UniProtKB-SubCell"/>
</dbReference>
<keyword evidence="6 8" id="KW-0067">ATP-binding</keyword>
<feature type="transmembrane region" description="Helical" evidence="13">
    <location>
        <begin position="143"/>
        <end position="163"/>
    </location>
</feature>
<evidence type="ECO:0000256" key="13">
    <source>
        <dbReference type="SAM" id="Phobius"/>
    </source>
</evidence>
<dbReference type="SMART" id="SM00322">
    <property type="entry name" value="KH"/>
    <property type="match status" value="2"/>
</dbReference>
<dbReference type="InterPro" id="IPR030616">
    <property type="entry name" value="Aur-like"/>
</dbReference>
<dbReference type="InterPro" id="IPR036612">
    <property type="entry name" value="KH_dom_type_1_sf"/>
</dbReference>
<keyword evidence="13" id="KW-0812">Transmembrane</keyword>
<feature type="transmembrane region" description="Helical" evidence="13">
    <location>
        <begin position="92"/>
        <end position="111"/>
    </location>
</feature>
<dbReference type="PROSITE" id="PS00108">
    <property type="entry name" value="PROTEIN_KINASE_ST"/>
    <property type="match status" value="1"/>
</dbReference>
<dbReference type="InterPro" id="IPR020846">
    <property type="entry name" value="MFS_dom"/>
</dbReference>
<dbReference type="Gene3D" id="3.30.310.210">
    <property type="match status" value="1"/>
</dbReference>
<dbReference type="Gene3D" id="1.10.510.10">
    <property type="entry name" value="Transferase(Phosphotransferase) domain 1"/>
    <property type="match status" value="1"/>
</dbReference>
<feature type="domain" description="Major facilitator superfamily (MFS) profile" evidence="15">
    <location>
        <begin position="1"/>
        <end position="324"/>
    </location>
</feature>
<keyword evidence="10" id="KW-0694">RNA-binding</keyword>
<evidence type="ECO:0000259" key="14">
    <source>
        <dbReference type="PROSITE" id="PS50011"/>
    </source>
</evidence>
<dbReference type="OrthoDB" id="10262656at2759"/>
<dbReference type="InterPro" id="IPR004087">
    <property type="entry name" value="KH_dom"/>
</dbReference>
<feature type="active site" description="Proton acceptor" evidence="7">
    <location>
        <position position="829"/>
    </location>
</feature>
<feature type="region of interest" description="Disordered" evidence="12">
    <location>
        <begin position="1403"/>
        <end position="1430"/>
    </location>
</feature>
<feature type="region of interest" description="Disordered" evidence="12">
    <location>
        <begin position="1452"/>
        <end position="1579"/>
    </location>
</feature>
<dbReference type="SUPFAM" id="SSF103473">
    <property type="entry name" value="MFS general substrate transporter"/>
    <property type="match status" value="1"/>
</dbReference>
<dbReference type="GO" id="GO:0004674">
    <property type="term" value="F:protein serine/threonine kinase activity"/>
    <property type="evidence" value="ECO:0007669"/>
    <property type="project" value="UniProtKB-KW"/>
</dbReference>
<gene>
    <name evidence="16" type="ORF">AK812_SmicGene35894</name>
</gene>